<dbReference type="AlphaFoldDB" id="F8L6P2"/>
<dbReference type="RefSeq" id="WP_013942857.1">
    <property type="nucleotide sequence ID" value="NC_015713.1"/>
</dbReference>
<dbReference type="PANTHER" id="PTHR42734">
    <property type="entry name" value="METAL TRANSPORT SYSTEM ATP-BINDING PROTEIN TM_0124-RELATED"/>
    <property type="match status" value="1"/>
</dbReference>
<keyword evidence="3" id="KW-0813">Transport</keyword>
<comment type="subcellular location">
    <subcellularLocation>
        <location evidence="1">Cell inner membrane</location>
        <topology evidence="1">Peripheral membrane protein</topology>
    </subcellularLocation>
</comment>
<keyword evidence="8" id="KW-1185">Reference proteome</keyword>
<evidence type="ECO:0000256" key="1">
    <source>
        <dbReference type="ARBA" id="ARBA00004417"/>
    </source>
</evidence>
<dbReference type="InterPro" id="IPR050153">
    <property type="entry name" value="Metal_Ion_Import_ABC"/>
</dbReference>
<organism evidence="7 8">
    <name type="scientific">Simkania negevensis (strain ATCC VR-1471 / DSM 27360 / Z)</name>
    <dbReference type="NCBI Taxonomy" id="331113"/>
    <lineage>
        <taxon>Bacteria</taxon>
        <taxon>Pseudomonadati</taxon>
        <taxon>Chlamydiota</taxon>
        <taxon>Chlamydiia</taxon>
        <taxon>Parachlamydiales</taxon>
        <taxon>Simkaniaceae</taxon>
        <taxon>Simkania</taxon>
    </lineage>
</organism>
<accession>F8L6P2</accession>
<reference key="1">
    <citation type="journal article" date="2011" name="Mol. Biol. Evol.">
        <title>Unity in variety -- the pan-genome of the Chlamydiae.</title>
        <authorList>
            <person name="Collingro A."/>
            <person name="Tischler P."/>
            <person name="Weinmaier T."/>
            <person name="Penz T."/>
            <person name="Heinz E."/>
            <person name="Brunham R.C."/>
            <person name="Read T.D."/>
            <person name="Bavoil P.M."/>
            <person name="Sachse K."/>
            <person name="Kahane S."/>
            <person name="Friedman M.G."/>
            <person name="Rattei T."/>
            <person name="Myers G.S.A."/>
            <person name="Horn M."/>
        </authorList>
    </citation>
    <scope>NUCLEOTIDE SEQUENCE</scope>
    <source>
        <strain>Z</strain>
    </source>
</reference>
<dbReference type="OrthoDB" id="9806726at2"/>
<dbReference type="Proteomes" id="UP000000496">
    <property type="component" value="Chromosome gsn.131"/>
</dbReference>
<dbReference type="PROSITE" id="PS00211">
    <property type="entry name" value="ABC_TRANSPORTER_1"/>
    <property type="match status" value="1"/>
</dbReference>
<dbReference type="Pfam" id="PF00005">
    <property type="entry name" value="ABC_tran"/>
    <property type="match status" value="1"/>
</dbReference>
<dbReference type="GO" id="GO:0005524">
    <property type="term" value="F:ATP binding"/>
    <property type="evidence" value="ECO:0007669"/>
    <property type="project" value="UniProtKB-KW"/>
</dbReference>
<keyword evidence="5 7" id="KW-0067">ATP-binding</keyword>
<proteinExistence type="inferred from homology"/>
<comment type="similarity">
    <text evidence="2">Belongs to the ABC transporter superfamily.</text>
</comment>
<dbReference type="FunFam" id="3.40.50.300:FF:000134">
    <property type="entry name" value="Iron-enterobactin ABC transporter ATP-binding protein"/>
    <property type="match status" value="1"/>
</dbReference>
<reference evidence="7 8" key="2">
    <citation type="journal article" date="2011" name="Mol. Biol. Evol.">
        <title>Unity in variety--the pan-genome of the Chlamydiae.</title>
        <authorList>
            <person name="Collingro A."/>
            <person name="Tischler P."/>
            <person name="Weinmaier T."/>
            <person name="Penz T."/>
            <person name="Heinz E."/>
            <person name="Brunham R.C."/>
            <person name="Read T.D."/>
            <person name="Bavoil P.M."/>
            <person name="Sachse K."/>
            <person name="Kahane S."/>
            <person name="Friedman M.G."/>
            <person name="Rattei T."/>
            <person name="Myers G.S."/>
            <person name="Horn M."/>
        </authorList>
    </citation>
    <scope>NUCLEOTIDE SEQUENCE [LARGE SCALE GENOMIC DNA]</scope>
    <source>
        <strain evidence="8">ATCC VR-1471 / Z</strain>
    </source>
</reference>
<evidence type="ECO:0000256" key="5">
    <source>
        <dbReference type="ARBA" id="ARBA00022840"/>
    </source>
</evidence>
<evidence type="ECO:0000313" key="8">
    <source>
        <dbReference type="Proteomes" id="UP000000496"/>
    </source>
</evidence>
<keyword evidence="4" id="KW-0547">Nucleotide-binding</keyword>
<evidence type="ECO:0000259" key="6">
    <source>
        <dbReference type="PROSITE" id="PS50893"/>
    </source>
</evidence>
<evidence type="ECO:0000313" key="7">
    <source>
        <dbReference type="EMBL" id="CCB88390.1"/>
    </source>
</evidence>
<dbReference type="InterPro" id="IPR003593">
    <property type="entry name" value="AAA+_ATPase"/>
</dbReference>
<dbReference type="STRING" id="331113.SNE_A05130"/>
<feature type="domain" description="ABC transporter" evidence="6">
    <location>
        <begin position="5"/>
        <end position="237"/>
    </location>
</feature>
<dbReference type="InterPro" id="IPR003439">
    <property type="entry name" value="ABC_transporter-like_ATP-bd"/>
</dbReference>
<dbReference type="SUPFAM" id="SSF52540">
    <property type="entry name" value="P-loop containing nucleoside triphosphate hydrolases"/>
    <property type="match status" value="1"/>
</dbReference>
<dbReference type="KEGG" id="sng:SNE_A05130"/>
<dbReference type="InterPro" id="IPR017871">
    <property type="entry name" value="ABC_transporter-like_CS"/>
</dbReference>
<protein>
    <submittedName>
        <fullName evidence="7">Manganese transport system ATP-binding protein MntB</fullName>
    </submittedName>
</protein>
<dbReference type="HOGENOM" id="CLU_000604_1_11_0"/>
<evidence type="ECO:0000256" key="3">
    <source>
        <dbReference type="ARBA" id="ARBA00022448"/>
    </source>
</evidence>
<evidence type="ECO:0000256" key="2">
    <source>
        <dbReference type="ARBA" id="ARBA00005417"/>
    </source>
</evidence>
<sequence>MNKPLVVKKLTVSYGHSSALWDIDFAIESGQIIGVIGPNGAGKSTLIKALLGIVKPLSGQALFFGKPFKKNRSRVAYVPQKGSIDWEFPTTVFDVVLMGRYAQLGPLKWYRKSDRAKALDLLCLLQMEELKDRQISQLSGGQQQRLFIARALMQEADLLFLDEPFAGVDKATEALIMEILAQLKKEGKTIVMVHHDLNTVEAYFDSLLILKTSLIACGKTGDVFNADNLNRAYGEKGALFDEALSLSLSKSSGLK</sequence>
<dbReference type="eggNOG" id="COG1121">
    <property type="taxonomic scope" value="Bacteria"/>
</dbReference>
<dbReference type="SMART" id="SM00382">
    <property type="entry name" value="AAA"/>
    <property type="match status" value="1"/>
</dbReference>
<dbReference type="EMBL" id="FR872582">
    <property type="protein sequence ID" value="CCB88390.1"/>
    <property type="molecule type" value="Genomic_DNA"/>
</dbReference>
<dbReference type="PANTHER" id="PTHR42734:SF5">
    <property type="entry name" value="IRON TRANSPORT SYSTEM ATP-BINDING PROTEIN HI_0361-RELATED"/>
    <property type="match status" value="1"/>
</dbReference>
<dbReference type="CDD" id="cd03235">
    <property type="entry name" value="ABC_Metallic_Cations"/>
    <property type="match status" value="1"/>
</dbReference>
<dbReference type="GO" id="GO:0016887">
    <property type="term" value="F:ATP hydrolysis activity"/>
    <property type="evidence" value="ECO:0007669"/>
    <property type="project" value="InterPro"/>
</dbReference>
<name>F8L6P2_SIMNZ</name>
<evidence type="ECO:0000256" key="4">
    <source>
        <dbReference type="ARBA" id="ARBA00022741"/>
    </source>
</evidence>
<gene>
    <name evidence="7" type="primary">mntB</name>
    <name evidence="7" type="ordered locus">SNE_A05130</name>
</gene>
<dbReference type="Gene3D" id="3.40.50.300">
    <property type="entry name" value="P-loop containing nucleotide triphosphate hydrolases"/>
    <property type="match status" value="1"/>
</dbReference>
<dbReference type="GO" id="GO:0005886">
    <property type="term" value="C:plasma membrane"/>
    <property type="evidence" value="ECO:0007669"/>
    <property type="project" value="UniProtKB-SubCell"/>
</dbReference>
<dbReference type="PROSITE" id="PS50893">
    <property type="entry name" value="ABC_TRANSPORTER_2"/>
    <property type="match status" value="1"/>
</dbReference>
<dbReference type="InterPro" id="IPR027417">
    <property type="entry name" value="P-loop_NTPase"/>
</dbReference>